<proteinExistence type="inferred from homology"/>
<feature type="transmembrane region" description="Helical" evidence="8">
    <location>
        <begin position="200"/>
        <end position="221"/>
    </location>
</feature>
<comment type="caution">
    <text evidence="9">The sequence shown here is derived from an EMBL/GenBank/DDBJ whole genome shotgun (WGS) entry which is preliminary data.</text>
</comment>
<feature type="transmembrane region" description="Helical" evidence="8">
    <location>
        <begin position="466"/>
        <end position="487"/>
    </location>
</feature>
<feature type="transmembrane region" description="Helical" evidence="8">
    <location>
        <begin position="323"/>
        <end position="342"/>
    </location>
</feature>
<keyword evidence="6 8" id="KW-1133">Transmembrane helix</keyword>
<evidence type="ECO:0000256" key="5">
    <source>
        <dbReference type="ARBA" id="ARBA00022984"/>
    </source>
</evidence>
<reference evidence="9 10" key="1">
    <citation type="submission" date="2019-06" db="EMBL/GenBank/DDBJ databases">
        <title>Sequencing the genomes of 1000 actinobacteria strains.</title>
        <authorList>
            <person name="Klenk H.-P."/>
        </authorList>
    </citation>
    <scope>NUCLEOTIDE SEQUENCE [LARGE SCALE GENOMIC DNA]</scope>
    <source>
        <strain evidence="9 10">DSM 102200</strain>
    </source>
</reference>
<evidence type="ECO:0000256" key="4">
    <source>
        <dbReference type="ARBA" id="ARBA00022960"/>
    </source>
</evidence>
<dbReference type="EMBL" id="VFOZ01000001">
    <property type="protein sequence ID" value="TQL95293.1"/>
    <property type="molecule type" value="Genomic_DNA"/>
</dbReference>
<keyword evidence="8" id="KW-0961">Cell wall biogenesis/degradation</keyword>
<dbReference type="PRINTS" id="PR01806">
    <property type="entry name" value="VIRFACTRMVIN"/>
</dbReference>
<dbReference type="Pfam" id="PF03023">
    <property type="entry name" value="MurJ"/>
    <property type="match status" value="1"/>
</dbReference>
<feature type="transmembrane region" description="Helical" evidence="8">
    <location>
        <begin position="493"/>
        <end position="512"/>
    </location>
</feature>
<feature type="transmembrane region" description="Helical" evidence="8">
    <location>
        <begin position="96"/>
        <end position="116"/>
    </location>
</feature>
<keyword evidence="8" id="KW-0813">Transport</keyword>
<keyword evidence="10" id="KW-1185">Reference proteome</keyword>
<evidence type="ECO:0000256" key="2">
    <source>
        <dbReference type="ARBA" id="ARBA00022475"/>
    </source>
</evidence>
<dbReference type="InterPro" id="IPR004268">
    <property type="entry name" value="MurJ"/>
</dbReference>
<feature type="transmembrane region" description="Helical" evidence="8">
    <location>
        <begin position="395"/>
        <end position="417"/>
    </location>
</feature>
<comment type="subcellular location">
    <subcellularLocation>
        <location evidence="1 8">Cell membrane</location>
        <topology evidence="1 8">Multi-pass membrane protein</topology>
    </subcellularLocation>
</comment>
<keyword evidence="5 8" id="KW-0573">Peptidoglycan synthesis</keyword>
<feature type="transmembrane region" description="Helical" evidence="8">
    <location>
        <begin position="169"/>
        <end position="188"/>
    </location>
</feature>
<feature type="transmembrane region" description="Helical" evidence="8">
    <location>
        <begin position="423"/>
        <end position="446"/>
    </location>
</feature>
<keyword evidence="3 8" id="KW-0812">Transmembrane</keyword>
<name>A0A543CDW1_9ACTN</name>
<dbReference type="GO" id="GO:0034204">
    <property type="term" value="P:lipid translocation"/>
    <property type="evidence" value="ECO:0007669"/>
    <property type="project" value="TreeGrafter"/>
</dbReference>
<evidence type="ECO:0000313" key="9">
    <source>
        <dbReference type="EMBL" id="TQL95293.1"/>
    </source>
</evidence>
<dbReference type="Proteomes" id="UP000316096">
    <property type="component" value="Unassembled WGS sequence"/>
</dbReference>
<accession>A0A543CDW1</accession>
<evidence type="ECO:0000256" key="6">
    <source>
        <dbReference type="ARBA" id="ARBA00022989"/>
    </source>
</evidence>
<dbReference type="InterPro" id="IPR051050">
    <property type="entry name" value="Lipid_II_flippase_MurJ/MviN"/>
</dbReference>
<dbReference type="UniPathway" id="UPA00219"/>
<keyword evidence="2 8" id="KW-1003">Cell membrane</keyword>
<comment type="function">
    <text evidence="8">Involved in peptidoglycan biosynthesis. Transports lipid-linked peptidoglycan precursors from the inner to the outer leaflet of the cytoplasmic membrane.</text>
</comment>
<dbReference type="HAMAP" id="MF_02078">
    <property type="entry name" value="MurJ_MviN"/>
    <property type="match status" value="1"/>
</dbReference>
<protein>
    <recommendedName>
        <fullName evidence="8">Probable lipid II flippase MurJ</fullName>
    </recommendedName>
</protein>
<dbReference type="PANTHER" id="PTHR47019">
    <property type="entry name" value="LIPID II FLIPPASE MURJ"/>
    <property type="match status" value="1"/>
</dbReference>
<organism evidence="9 10">
    <name type="scientific">Actinoallomurus bryophytorum</name>
    <dbReference type="NCBI Taxonomy" id="1490222"/>
    <lineage>
        <taxon>Bacteria</taxon>
        <taxon>Bacillati</taxon>
        <taxon>Actinomycetota</taxon>
        <taxon>Actinomycetes</taxon>
        <taxon>Streptosporangiales</taxon>
        <taxon>Thermomonosporaceae</taxon>
        <taxon>Actinoallomurus</taxon>
    </lineage>
</organism>
<comment type="pathway">
    <text evidence="8">Cell wall biogenesis; peptidoglycan biosynthesis.</text>
</comment>
<dbReference type="GO" id="GO:0015648">
    <property type="term" value="F:lipid-linked peptidoglycan transporter activity"/>
    <property type="evidence" value="ECO:0007669"/>
    <property type="project" value="UniProtKB-UniRule"/>
</dbReference>
<evidence type="ECO:0000256" key="7">
    <source>
        <dbReference type="ARBA" id="ARBA00023136"/>
    </source>
</evidence>
<comment type="similarity">
    <text evidence="8">Belongs to the MurJ/MviN family.</text>
</comment>
<dbReference type="RefSeq" id="WP_246121339.1">
    <property type="nucleotide sequence ID" value="NZ_VFOZ01000001.1"/>
</dbReference>
<feature type="transmembrane region" description="Helical" evidence="8">
    <location>
        <begin position="15"/>
        <end position="38"/>
    </location>
</feature>
<feature type="transmembrane region" description="Helical" evidence="8">
    <location>
        <begin position="136"/>
        <end position="157"/>
    </location>
</feature>
<keyword evidence="7 8" id="KW-0472">Membrane</keyword>
<dbReference type="GO" id="GO:0005886">
    <property type="term" value="C:plasma membrane"/>
    <property type="evidence" value="ECO:0007669"/>
    <property type="project" value="UniProtKB-SubCell"/>
</dbReference>
<evidence type="ECO:0000256" key="1">
    <source>
        <dbReference type="ARBA" id="ARBA00004651"/>
    </source>
</evidence>
<feature type="transmembrane region" description="Helical" evidence="8">
    <location>
        <begin position="58"/>
        <end position="76"/>
    </location>
</feature>
<evidence type="ECO:0000256" key="8">
    <source>
        <dbReference type="HAMAP-Rule" id="MF_02078"/>
    </source>
</evidence>
<evidence type="ECO:0000313" key="10">
    <source>
        <dbReference type="Proteomes" id="UP000316096"/>
    </source>
</evidence>
<dbReference type="CDD" id="cd13123">
    <property type="entry name" value="MATE_MurJ_like"/>
    <property type="match status" value="1"/>
</dbReference>
<dbReference type="GO" id="GO:0071555">
    <property type="term" value="P:cell wall organization"/>
    <property type="evidence" value="ECO:0007669"/>
    <property type="project" value="UniProtKB-KW"/>
</dbReference>
<dbReference type="GO" id="GO:0009252">
    <property type="term" value="P:peptidoglycan biosynthetic process"/>
    <property type="evidence" value="ECO:0007669"/>
    <property type="project" value="UniProtKB-UniRule"/>
</dbReference>
<sequence>MSEVGEPRLLRSGRAMVVAIVVSRVTGFVRTLALVAALGLGTRLLDAYTAANVTPNTIYELVLGGALASVLVPLLIRTATNGDVDGDVFAQRLLSLVVYALAAVVIVTIIAAPLIVDLYVPGFSPPQRHLAIVFTRFFMPQILFYGVSATLSAVLNARGRFASPQWAPVANNLVVIATALVFLLLGGTGKMESLTHAQTLMLSAGTSAGVAAQTAVLALASRRAGFRLRLRADPRGIGVRRIAVLAGWTLTSVVAAQAVFVVVTRIASQAGAGAVSVYSNAYTLFQLPYAVIAVSLITGVLPRMSRAAAERDLAKVIADLSQSLRLAGVVLVPIAAALIVLGPRLTTLLFAYGNASPDAARLTGTVLAAYGFALVPFAGYQIMLRVFYALGDTRVPALLGIGVSAVTVAACLAATRITPGPHLVIALAASSALAYTAGMLVTVWVLRRRLGRVDGHRLVSAHVRMLAAAVLAGLAAAGTVRVLGPALGTGRTGSLIIVCAAVLTGGCLYALAARGLRIGEFRALTAALRAGG</sequence>
<dbReference type="GO" id="GO:0008360">
    <property type="term" value="P:regulation of cell shape"/>
    <property type="evidence" value="ECO:0007669"/>
    <property type="project" value="UniProtKB-KW"/>
</dbReference>
<dbReference type="PANTHER" id="PTHR47019:SF1">
    <property type="entry name" value="LIPID II FLIPPASE MURJ"/>
    <property type="match status" value="1"/>
</dbReference>
<feature type="transmembrane region" description="Helical" evidence="8">
    <location>
        <begin position="283"/>
        <end position="302"/>
    </location>
</feature>
<gene>
    <name evidence="8" type="primary">murJ</name>
    <name evidence="9" type="ORF">FB559_0794</name>
</gene>
<evidence type="ECO:0000256" key="3">
    <source>
        <dbReference type="ARBA" id="ARBA00022692"/>
    </source>
</evidence>
<dbReference type="AlphaFoldDB" id="A0A543CDW1"/>
<keyword evidence="4 8" id="KW-0133">Cell shape</keyword>
<feature type="transmembrane region" description="Helical" evidence="8">
    <location>
        <begin position="362"/>
        <end position="383"/>
    </location>
</feature>
<feature type="transmembrane region" description="Helical" evidence="8">
    <location>
        <begin position="242"/>
        <end position="263"/>
    </location>
</feature>
<dbReference type="NCBIfam" id="TIGR01695">
    <property type="entry name" value="murJ_mviN"/>
    <property type="match status" value="1"/>
</dbReference>